<dbReference type="EMBL" id="MTCZ01000269">
    <property type="protein sequence ID" value="OWP82750.1"/>
    <property type="molecule type" value="Genomic_DNA"/>
</dbReference>
<feature type="domain" description="ORC1/DEAH AAA+ ATPase" evidence="1">
    <location>
        <begin position="104"/>
        <end position="214"/>
    </location>
</feature>
<reference evidence="2 3" key="1">
    <citation type="journal article" date="2017" name="Infect. Genet. Evol.">
        <title>Comparative genome analysis of fish pathogen Flavobacterium columnare reveals extensive sequence diversity within the species.</title>
        <authorList>
            <person name="Kayansamruaj P."/>
            <person name="Dong H.T."/>
            <person name="Hirono I."/>
            <person name="Kondo H."/>
            <person name="Senapin S."/>
            <person name="Rodkhum C."/>
        </authorList>
    </citation>
    <scope>NUCLEOTIDE SEQUENCE [LARGE SCALE GENOMIC DNA]</scope>
    <source>
        <strain evidence="2 3">1215</strain>
    </source>
</reference>
<evidence type="ECO:0000259" key="1">
    <source>
        <dbReference type="Pfam" id="PF13401"/>
    </source>
</evidence>
<dbReference type="Pfam" id="PF13401">
    <property type="entry name" value="AAA_22"/>
    <property type="match status" value="1"/>
</dbReference>
<dbReference type="InterPro" id="IPR027417">
    <property type="entry name" value="P-loop_NTPase"/>
</dbReference>
<gene>
    <name evidence="2" type="ORF">BWK59_14190</name>
</gene>
<evidence type="ECO:0000313" key="2">
    <source>
        <dbReference type="EMBL" id="OWP82750.1"/>
    </source>
</evidence>
<dbReference type="Gene3D" id="3.40.50.300">
    <property type="entry name" value="P-loop containing nucleotide triphosphate hydrolases"/>
    <property type="match status" value="1"/>
</dbReference>
<proteinExistence type="predicted"/>
<comment type="caution">
    <text evidence="2">The sequence shown here is derived from an EMBL/GenBank/DDBJ whole genome shotgun (WGS) entry which is preliminary data.</text>
</comment>
<dbReference type="GO" id="GO:0003677">
    <property type="term" value="F:DNA binding"/>
    <property type="evidence" value="ECO:0007669"/>
    <property type="project" value="InterPro"/>
</dbReference>
<dbReference type="AlphaFoldDB" id="A0A246GF52"/>
<dbReference type="SUPFAM" id="SSF47413">
    <property type="entry name" value="lambda repressor-like DNA-binding domains"/>
    <property type="match status" value="1"/>
</dbReference>
<accession>A0A246GF52</accession>
<dbReference type="InterPro" id="IPR049945">
    <property type="entry name" value="AAA_22"/>
</dbReference>
<evidence type="ECO:0000313" key="3">
    <source>
        <dbReference type="Proteomes" id="UP000197768"/>
    </source>
</evidence>
<name>A0A246GF52_9FLAO</name>
<dbReference type="SUPFAM" id="SSF52540">
    <property type="entry name" value="P-loop containing nucleoside triphosphate hydrolases"/>
    <property type="match status" value="1"/>
</dbReference>
<dbReference type="RefSeq" id="WP_088394918.1">
    <property type="nucleotide sequence ID" value="NZ_CP067378.1"/>
</dbReference>
<protein>
    <recommendedName>
        <fullName evidence="1">ORC1/DEAH AAA+ ATPase domain-containing protein</fullName>
    </recommendedName>
</protein>
<dbReference type="GO" id="GO:0016887">
    <property type="term" value="F:ATP hydrolysis activity"/>
    <property type="evidence" value="ECO:0007669"/>
    <property type="project" value="InterPro"/>
</dbReference>
<dbReference type="Proteomes" id="UP000197768">
    <property type="component" value="Unassembled WGS sequence"/>
</dbReference>
<dbReference type="InterPro" id="IPR010982">
    <property type="entry name" value="Lambda_DNA-bd_dom_sf"/>
</dbReference>
<organism evidence="2 3">
    <name type="scientific">Flavobacterium davisii</name>
    <dbReference type="NCBI Taxonomy" id="2906077"/>
    <lineage>
        <taxon>Bacteria</taxon>
        <taxon>Pseudomonadati</taxon>
        <taxon>Bacteroidota</taxon>
        <taxon>Flavobacteriia</taxon>
        <taxon>Flavobacteriales</taxon>
        <taxon>Flavobacteriaceae</taxon>
        <taxon>Flavobacterium</taxon>
    </lineage>
</organism>
<sequence length="309" mass="35106">MTKLNNFQKTKQIPDAIRMYLVEKNTNQANLAKLSGVGEAYVSTILAGKTTIAKSEIKDKYYEAICQFIGFELKPELWRHFDTTNYMLFITSIVEARQEKKRFTFDGDTGSGKTYACKEYKRQFPTNTFLVTCSAIENSKEFAINIAEVVGVETHGTAGAIIKRVVKKLITLEDAILYIDEAEHIKNKSGYINIIKSLADLLEGKVAFGLVGMGINDILNKGFERNKQNFRQTARRFSDRGRCIEDISEDIANICHDMNITSKRIINWFTNRIKDFDTMKIIITKAIKEIADTGEPISIELLNSIYHGR</sequence>